<dbReference type="GO" id="GO:0046872">
    <property type="term" value="F:metal ion binding"/>
    <property type="evidence" value="ECO:0007669"/>
    <property type="project" value="UniProtKB-KW"/>
</dbReference>
<feature type="binding site" evidence="7">
    <location>
        <position position="307"/>
    </location>
    <ligand>
        <name>Zn(2+)</name>
        <dbReference type="ChEBI" id="CHEBI:29105"/>
    </ligand>
</feature>
<dbReference type="PANTHER" id="PTHR46499:SF1">
    <property type="entry name" value="QUEUINE TRNA-RIBOSYLTRANSFERASE"/>
    <property type="match status" value="1"/>
</dbReference>
<dbReference type="GO" id="GO:0005829">
    <property type="term" value="C:cytosol"/>
    <property type="evidence" value="ECO:0007669"/>
    <property type="project" value="TreeGrafter"/>
</dbReference>
<reference evidence="9 10" key="1">
    <citation type="submission" date="2018-08" db="EMBL/GenBank/DDBJ databases">
        <title>A genome reference for cultivated species of the human gut microbiota.</title>
        <authorList>
            <person name="Zou Y."/>
            <person name="Xue W."/>
            <person name="Luo G."/>
        </authorList>
    </citation>
    <scope>NUCLEOTIDE SEQUENCE [LARGE SCALE GENOMIC DNA]</scope>
    <source>
        <strain evidence="9 10">AF18-46</strain>
    </source>
</reference>
<dbReference type="GO" id="GO:0008616">
    <property type="term" value="P:tRNA queuosine(34) biosynthetic process"/>
    <property type="evidence" value="ECO:0007669"/>
    <property type="project" value="UniProtKB-UniRule"/>
</dbReference>
<protein>
    <recommendedName>
        <fullName evidence="7">Queuine tRNA-ribosyltransferase</fullName>
        <ecNumber evidence="7">2.4.2.29</ecNumber>
    </recommendedName>
    <alternativeName>
        <fullName evidence="7">Guanine insertion enzyme</fullName>
    </alternativeName>
    <alternativeName>
        <fullName evidence="7">tRNA-guanine transglycosylase</fullName>
    </alternativeName>
</protein>
<keyword evidence="1 7" id="KW-0328">Glycosyltransferase</keyword>
<feature type="domain" description="tRNA-guanine(15) transglycosylase-like" evidence="8">
    <location>
        <begin position="16"/>
        <end position="370"/>
    </location>
</feature>
<accession>A0A412PIY8</accession>
<evidence type="ECO:0000256" key="2">
    <source>
        <dbReference type="ARBA" id="ARBA00022679"/>
    </source>
</evidence>
<evidence type="ECO:0000313" key="10">
    <source>
        <dbReference type="Proteomes" id="UP000284731"/>
    </source>
</evidence>
<feature type="binding site" evidence="7">
    <location>
        <position position="219"/>
    </location>
    <ligand>
        <name>substrate</name>
    </ligand>
</feature>
<evidence type="ECO:0000256" key="7">
    <source>
        <dbReference type="HAMAP-Rule" id="MF_00168"/>
    </source>
</evidence>
<dbReference type="UniPathway" id="UPA00392"/>
<dbReference type="InterPro" id="IPR036511">
    <property type="entry name" value="TGT-like_sf"/>
</dbReference>
<evidence type="ECO:0000313" key="9">
    <source>
        <dbReference type="EMBL" id="RGT58108.1"/>
    </source>
</evidence>
<dbReference type="Gene3D" id="3.20.20.105">
    <property type="entry name" value="Queuine tRNA-ribosyltransferase-like"/>
    <property type="match status" value="1"/>
</dbReference>
<dbReference type="PANTHER" id="PTHR46499">
    <property type="entry name" value="QUEUINE TRNA-RIBOSYLTRANSFERASE"/>
    <property type="match status" value="1"/>
</dbReference>
<feature type="region of interest" description="RNA binding; important for wobble base 34 recognition" evidence="7">
    <location>
        <begin position="274"/>
        <end position="278"/>
    </location>
</feature>
<dbReference type="RefSeq" id="WP_006526259.1">
    <property type="nucleotide sequence ID" value="NZ_CABJCF010000001.1"/>
</dbReference>
<dbReference type="NCBIfam" id="TIGR00449">
    <property type="entry name" value="tgt_general"/>
    <property type="match status" value="1"/>
</dbReference>
<keyword evidence="2 7" id="KW-0808">Transferase</keyword>
<comment type="function">
    <text evidence="7">Catalyzes the base-exchange of a guanine (G) residue with the queuine precursor 7-aminomethyl-7-deazaguanine (PreQ1) at position 34 (anticodon wobble position) in tRNAs with GU(N) anticodons (tRNA-Asp, -Asn, -His and -Tyr). Catalysis occurs through a double-displacement mechanism. The nucleophile active site attacks the C1' of nucleotide 34 to detach the guanine base from the RNA, forming a covalent enzyme-RNA intermediate. The proton acceptor active site deprotonates the incoming PreQ1, allowing a nucleophilic attack on the C1' of the ribose to form the product. After dissociation, two additional enzymatic reactions on the tRNA convert PreQ1 to queuine (Q), resulting in the hypermodified nucleoside queuosine (7-(((4,5-cis-dihydroxy-2-cyclopenten-1-yl)amino)methyl)-7-deazaguanosine).</text>
</comment>
<organism evidence="9 10">
    <name type="scientific">Solobacterium moorei</name>
    <dbReference type="NCBI Taxonomy" id="102148"/>
    <lineage>
        <taxon>Bacteria</taxon>
        <taxon>Bacillati</taxon>
        <taxon>Bacillota</taxon>
        <taxon>Erysipelotrichia</taxon>
        <taxon>Erysipelotrichales</taxon>
        <taxon>Erysipelotrichaceae</taxon>
        <taxon>Solobacterium</taxon>
    </lineage>
</organism>
<dbReference type="FunFam" id="3.20.20.105:FF:000001">
    <property type="entry name" value="Queuine tRNA-ribosyltransferase"/>
    <property type="match status" value="1"/>
</dbReference>
<comment type="similarity">
    <text evidence="7">Belongs to the queuine tRNA-ribosyltransferase family.</text>
</comment>
<comment type="caution">
    <text evidence="9">The sequence shown here is derived from an EMBL/GenBank/DDBJ whole genome shotgun (WGS) entry which is preliminary data.</text>
</comment>
<feature type="binding site" evidence="7">
    <location>
        <position position="149"/>
    </location>
    <ligand>
        <name>substrate</name>
    </ligand>
</feature>
<dbReference type="SUPFAM" id="SSF51713">
    <property type="entry name" value="tRNA-guanine transglycosylase"/>
    <property type="match status" value="1"/>
</dbReference>
<proteinExistence type="inferred from homology"/>
<feature type="binding site" evidence="7">
    <location>
        <begin position="95"/>
        <end position="99"/>
    </location>
    <ligand>
        <name>substrate</name>
    </ligand>
</feature>
<keyword evidence="3 7" id="KW-0819">tRNA processing</keyword>
<feature type="active site" description="Proton acceptor" evidence="7">
    <location>
        <position position="95"/>
    </location>
</feature>
<evidence type="ECO:0000256" key="6">
    <source>
        <dbReference type="ARBA" id="ARBA00050112"/>
    </source>
</evidence>
<dbReference type="EMBL" id="QRWX01000001">
    <property type="protein sequence ID" value="RGT58108.1"/>
    <property type="molecule type" value="Genomic_DNA"/>
</dbReference>
<feature type="binding site" evidence="7">
    <location>
        <position position="192"/>
    </location>
    <ligand>
        <name>substrate</name>
    </ligand>
</feature>
<keyword evidence="4 7" id="KW-0671">Queuosine biosynthesis</keyword>
<dbReference type="EC" id="2.4.2.29" evidence="7"/>
<dbReference type="HAMAP" id="MF_00168">
    <property type="entry name" value="Q_tRNA_Tgt"/>
    <property type="match status" value="1"/>
</dbReference>
<name>A0A412PIY8_9FIRM</name>
<sequence length="377" mass="42793">MKQPVTFEITHICKQSGARTGILHTPHGDVETPMFMPVGTQATVKFVSPEELKNLGSGVVLANTYHLWLRPGEDIVDQAGGVQKFMNYKGPMLTDSGGFQVFSLADQRKITEEGVTFKNTLNGDTLFLSPEKSIQIQNKIGADIMMSFDECIPYPATREYVEKSTERTLRWALRGKQAHSRPEEQALFGIVQGGDYEDLRRYCAEKLIEMDFPGYAIGGTSVGEDKETMYRMVKWASDALPFDKPRYLMGVGAVNDLLEAVSRNVDMCDCVLPTRIARHGTLMTSEGRISIRKAIYKNDFTPLDPECDCYTCRNYTKAYLNHLQRTNEGFGTRLMSIHNLRFLVKLMEDARKAIKEDRFNDFKEETLAKMKFDHRGF</sequence>
<comment type="catalytic activity">
    <reaction evidence="6 7">
        <text>7-aminomethyl-7-carbaguanine + guanosine(34) in tRNA = 7-aminomethyl-7-carbaguanosine(34) in tRNA + guanine</text>
        <dbReference type="Rhea" id="RHEA:24104"/>
        <dbReference type="Rhea" id="RHEA-COMP:10341"/>
        <dbReference type="Rhea" id="RHEA-COMP:10342"/>
        <dbReference type="ChEBI" id="CHEBI:16235"/>
        <dbReference type="ChEBI" id="CHEBI:58703"/>
        <dbReference type="ChEBI" id="CHEBI:74269"/>
        <dbReference type="ChEBI" id="CHEBI:82833"/>
        <dbReference type="EC" id="2.4.2.29"/>
    </reaction>
</comment>
<dbReference type="InterPro" id="IPR004803">
    <property type="entry name" value="TGT"/>
</dbReference>
<comment type="pathway">
    <text evidence="7">tRNA modification; tRNA-queuosine biosynthesis.</text>
</comment>
<comment type="cofactor">
    <cofactor evidence="7">
        <name>Zn(2+)</name>
        <dbReference type="ChEBI" id="CHEBI:29105"/>
    </cofactor>
    <text evidence="7">Binds 1 zinc ion per subunit.</text>
</comment>
<dbReference type="Proteomes" id="UP000284731">
    <property type="component" value="Unassembled WGS sequence"/>
</dbReference>
<dbReference type="Pfam" id="PF01702">
    <property type="entry name" value="TGT"/>
    <property type="match status" value="1"/>
</dbReference>
<evidence type="ECO:0000256" key="3">
    <source>
        <dbReference type="ARBA" id="ARBA00022694"/>
    </source>
</evidence>
<feature type="binding site" evidence="7">
    <location>
        <position position="312"/>
    </location>
    <ligand>
        <name>Zn(2+)</name>
        <dbReference type="ChEBI" id="CHEBI:29105"/>
    </ligand>
</feature>
<dbReference type="GO" id="GO:0008479">
    <property type="term" value="F:tRNA-guanosine(34) queuine transglycosylase activity"/>
    <property type="evidence" value="ECO:0007669"/>
    <property type="project" value="UniProtKB-UniRule"/>
</dbReference>
<feature type="active site" description="Nucleophile" evidence="7">
    <location>
        <position position="269"/>
    </location>
</feature>
<keyword evidence="5 7" id="KW-0862">Zinc</keyword>
<evidence type="ECO:0000256" key="1">
    <source>
        <dbReference type="ARBA" id="ARBA00022676"/>
    </source>
</evidence>
<comment type="subunit">
    <text evidence="7">Homodimer. Within each dimer, one monomer is responsible for RNA recognition and catalysis, while the other monomer binds to the replacement base PreQ1.</text>
</comment>
<dbReference type="InterPro" id="IPR002616">
    <property type="entry name" value="tRNA_ribo_trans-like"/>
</dbReference>
<dbReference type="InterPro" id="IPR050076">
    <property type="entry name" value="ArchSynthase1/Queuine_TRR"/>
</dbReference>
<dbReference type="NCBIfam" id="TIGR00430">
    <property type="entry name" value="Q_tRNA_tgt"/>
    <property type="match status" value="1"/>
</dbReference>
<feature type="region of interest" description="RNA binding" evidence="7">
    <location>
        <begin position="250"/>
        <end position="256"/>
    </location>
</feature>
<feature type="binding site" evidence="7">
    <location>
        <position position="309"/>
    </location>
    <ligand>
        <name>Zn(2+)</name>
        <dbReference type="ChEBI" id="CHEBI:29105"/>
    </ligand>
</feature>
<evidence type="ECO:0000259" key="8">
    <source>
        <dbReference type="Pfam" id="PF01702"/>
    </source>
</evidence>
<dbReference type="AlphaFoldDB" id="A0A412PIY8"/>
<gene>
    <name evidence="7" type="primary">tgt</name>
    <name evidence="9" type="ORF">DWX20_03440</name>
</gene>
<feature type="binding site" evidence="7">
    <location>
        <position position="338"/>
    </location>
    <ligand>
        <name>Zn(2+)</name>
        <dbReference type="ChEBI" id="CHEBI:29105"/>
    </ligand>
</feature>
<evidence type="ECO:0000256" key="5">
    <source>
        <dbReference type="ARBA" id="ARBA00022833"/>
    </source>
</evidence>
<evidence type="ECO:0000256" key="4">
    <source>
        <dbReference type="ARBA" id="ARBA00022785"/>
    </source>
</evidence>
<keyword evidence="7" id="KW-0479">Metal-binding</keyword>